<dbReference type="InterPro" id="IPR023696">
    <property type="entry name" value="Ureohydrolase_dom_sf"/>
</dbReference>
<accession>A0A841KXE9</accession>
<feature type="binding site" evidence="4">
    <location>
        <position position="142"/>
    </location>
    <ligand>
        <name>Mn(2+)</name>
        <dbReference type="ChEBI" id="CHEBI:29035"/>
        <label>1</label>
    </ligand>
</feature>
<comment type="cofactor">
    <cofactor evidence="4">
        <name>Mn(2+)</name>
        <dbReference type="ChEBI" id="CHEBI:29035"/>
    </cofactor>
    <text evidence="4">Binds 2 manganese ions per subunit.</text>
</comment>
<feature type="binding site" evidence="4">
    <location>
        <position position="229"/>
    </location>
    <ligand>
        <name>Mn(2+)</name>
        <dbReference type="ChEBI" id="CHEBI:29035"/>
        <label>1</label>
    </ligand>
</feature>
<feature type="binding site" evidence="4">
    <location>
        <position position="140"/>
    </location>
    <ligand>
        <name>Mn(2+)</name>
        <dbReference type="ChEBI" id="CHEBI:29035"/>
        <label>1</label>
    </ligand>
</feature>
<dbReference type="SUPFAM" id="SSF52768">
    <property type="entry name" value="Arginase/deacetylase"/>
    <property type="match status" value="1"/>
</dbReference>
<keyword evidence="6" id="KW-1185">Reference proteome</keyword>
<dbReference type="GO" id="GO:0033389">
    <property type="term" value="P:putrescine biosynthetic process from arginine, via agmatine"/>
    <property type="evidence" value="ECO:0007669"/>
    <property type="project" value="TreeGrafter"/>
</dbReference>
<dbReference type="PANTHER" id="PTHR11358:SF26">
    <property type="entry name" value="GUANIDINO ACID HYDROLASE, MITOCHONDRIAL"/>
    <property type="match status" value="1"/>
</dbReference>
<dbReference type="GO" id="GO:0046872">
    <property type="term" value="F:metal ion binding"/>
    <property type="evidence" value="ECO:0007669"/>
    <property type="project" value="UniProtKB-KW"/>
</dbReference>
<gene>
    <name evidence="5" type="ORF">HNQ80_004261</name>
</gene>
<evidence type="ECO:0000313" key="6">
    <source>
        <dbReference type="Proteomes" id="UP000579281"/>
    </source>
</evidence>
<evidence type="ECO:0000256" key="4">
    <source>
        <dbReference type="PIRSR" id="PIRSR036979-1"/>
    </source>
</evidence>
<dbReference type="GO" id="GO:0008783">
    <property type="term" value="F:agmatinase activity"/>
    <property type="evidence" value="ECO:0007669"/>
    <property type="project" value="UniProtKB-EC"/>
</dbReference>
<keyword evidence="2 4" id="KW-0479">Metal-binding</keyword>
<keyword evidence="4" id="KW-0464">Manganese</keyword>
<feature type="binding site" evidence="4">
    <location>
        <position position="114"/>
    </location>
    <ligand>
        <name>Mn(2+)</name>
        <dbReference type="ChEBI" id="CHEBI:29035"/>
        <label>1</label>
    </ligand>
</feature>
<comment type="caution">
    <text evidence="5">The sequence shown here is derived from an EMBL/GenBank/DDBJ whole genome shotgun (WGS) entry which is preliminary data.</text>
</comment>
<dbReference type="InterPro" id="IPR006035">
    <property type="entry name" value="Ureohydrolase"/>
</dbReference>
<sequence length="309" mass="34651">MKKTEEMIQESNIWAGLNRPNLSMSDADIVVFGIPYDGGVSFRSGAKDAPAALREITYTIAPTTEYFEDISDLKILDIGDFAEPNREDLFARVQDKVCELVKQNKFFTMIGGDHSTTIPVQRGINDALKEPFGIIHIDAHFDLCDELEGDTFSHGSTERRALELNNVTSTDNIFFIGIRSIEMDELAFMRNHKVHVINAHDFHNLGVSQVVDIVKTQMEAFNKIYLTLDIDCLDPAYAAGTGTPQFGGLYSRDLLNLLKGLFDLPIIGFDIVEISPKLDPSLTSLFAGRKIITECWGHHHRKMNQLKSK</sequence>
<dbReference type="Gene3D" id="3.40.800.10">
    <property type="entry name" value="Ureohydrolase domain"/>
    <property type="match status" value="1"/>
</dbReference>
<dbReference type="RefSeq" id="WP_184312619.1">
    <property type="nucleotide sequence ID" value="NZ_JACHEN010000033.1"/>
</dbReference>
<evidence type="ECO:0000313" key="5">
    <source>
        <dbReference type="EMBL" id="MBB6218121.1"/>
    </source>
</evidence>
<organism evidence="5 6">
    <name type="scientific">Anaerosolibacter carboniphilus</name>
    <dbReference type="NCBI Taxonomy" id="1417629"/>
    <lineage>
        <taxon>Bacteria</taxon>
        <taxon>Bacillati</taxon>
        <taxon>Bacillota</taxon>
        <taxon>Clostridia</taxon>
        <taxon>Peptostreptococcales</taxon>
        <taxon>Thermotaleaceae</taxon>
        <taxon>Anaerosolibacter</taxon>
    </lineage>
</organism>
<dbReference type="PRINTS" id="PR00116">
    <property type="entry name" value="ARGINASE"/>
</dbReference>
<dbReference type="PANTHER" id="PTHR11358">
    <property type="entry name" value="ARGINASE/AGMATINASE"/>
    <property type="match status" value="1"/>
</dbReference>
<comment type="similarity">
    <text evidence="1">Belongs to the arginase family. Agmatinase subfamily.</text>
</comment>
<evidence type="ECO:0000256" key="1">
    <source>
        <dbReference type="ARBA" id="ARBA00009227"/>
    </source>
</evidence>
<protein>
    <submittedName>
        <fullName evidence="5">Agmatinase</fullName>
        <ecNumber evidence="5">3.5.3.11</ecNumber>
    </submittedName>
</protein>
<evidence type="ECO:0000256" key="2">
    <source>
        <dbReference type="ARBA" id="ARBA00022723"/>
    </source>
</evidence>
<dbReference type="Pfam" id="PF00491">
    <property type="entry name" value="Arginase"/>
    <property type="match status" value="1"/>
</dbReference>
<feature type="binding site" evidence="4">
    <location>
        <position position="138"/>
    </location>
    <ligand>
        <name>Mn(2+)</name>
        <dbReference type="ChEBI" id="CHEBI:29035"/>
        <label>1</label>
    </ligand>
</feature>
<reference evidence="5 6" key="1">
    <citation type="submission" date="2020-08" db="EMBL/GenBank/DDBJ databases">
        <title>Genomic Encyclopedia of Type Strains, Phase IV (KMG-IV): sequencing the most valuable type-strain genomes for metagenomic binning, comparative biology and taxonomic classification.</title>
        <authorList>
            <person name="Goeker M."/>
        </authorList>
    </citation>
    <scope>NUCLEOTIDE SEQUENCE [LARGE SCALE GENOMIC DNA]</scope>
    <source>
        <strain evidence="5 6">DSM 103526</strain>
    </source>
</reference>
<proteinExistence type="inferred from homology"/>
<feature type="binding site" evidence="4">
    <location>
        <position position="231"/>
    </location>
    <ligand>
        <name>Mn(2+)</name>
        <dbReference type="ChEBI" id="CHEBI:29035"/>
        <label>1</label>
    </ligand>
</feature>
<dbReference type="PROSITE" id="PS51409">
    <property type="entry name" value="ARGINASE_2"/>
    <property type="match status" value="1"/>
</dbReference>
<name>A0A841KXE9_9FIRM</name>
<dbReference type="AlphaFoldDB" id="A0A841KXE9"/>
<dbReference type="InterPro" id="IPR005925">
    <property type="entry name" value="Agmatinase-rel"/>
</dbReference>
<evidence type="ECO:0000256" key="3">
    <source>
        <dbReference type="ARBA" id="ARBA00022801"/>
    </source>
</evidence>
<dbReference type="PIRSF" id="PIRSF036979">
    <property type="entry name" value="Arginase"/>
    <property type="match status" value="1"/>
</dbReference>
<dbReference type="EC" id="3.5.3.11" evidence="5"/>
<dbReference type="NCBIfam" id="TIGR01230">
    <property type="entry name" value="agmatinase"/>
    <property type="match status" value="1"/>
</dbReference>
<dbReference type="Proteomes" id="UP000579281">
    <property type="component" value="Unassembled WGS sequence"/>
</dbReference>
<dbReference type="EMBL" id="JACHEN010000033">
    <property type="protein sequence ID" value="MBB6218121.1"/>
    <property type="molecule type" value="Genomic_DNA"/>
</dbReference>
<keyword evidence="3 5" id="KW-0378">Hydrolase</keyword>